<dbReference type="SFLD" id="SFLDG01135">
    <property type="entry name" value="C1.5.6:_HAD__Beta-PGM__Phospha"/>
    <property type="match status" value="1"/>
</dbReference>
<comment type="similarity">
    <text evidence="2">Belongs to the HAD-like hydrolase superfamily. CbbY/CbbZ/Gph/YieH family.</text>
</comment>
<dbReference type="PANTHER" id="PTHR46193">
    <property type="entry name" value="6-PHOSPHOGLUCONATE PHOSPHATASE"/>
    <property type="match status" value="1"/>
</dbReference>
<dbReference type="InterPro" id="IPR006439">
    <property type="entry name" value="HAD-SF_hydro_IA"/>
</dbReference>
<protein>
    <submittedName>
        <fullName evidence="5">Hydrolase in polyol utilization gene cluster, haloacid dehalogenase-like family</fullName>
    </submittedName>
</protein>
<dbReference type="NCBIfam" id="TIGR01509">
    <property type="entry name" value="HAD-SF-IA-v3"/>
    <property type="match status" value="1"/>
</dbReference>
<reference evidence="5" key="1">
    <citation type="journal article" date="2013" name="Lancet">
        <title>First case of E anophelis outbreak in an intensive-care unit.</title>
        <authorList>
            <person name="Teo J."/>
            <person name="Tan S.Y."/>
            <person name="Tay M."/>
            <person name="Ding Y."/>
            <person name="Kjelleberg S."/>
            <person name="Givskov M."/>
            <person name="Lin R.T."/>
            <person name="Yang L."/>
        </authorList>
    </citation>
    <scope>NUCLEOTIDE SEQUENCE [LARGE SCALE GENOMIC DNA]</scope>
    <source>
        <strain evidence="5">NUHP1</strain>
    </source>
</reference>
<dbReference type="PRINTS" id="PR00413">
    <property type="entry name" value="HADHALOGNASE"/>
</dbReference>
<dbReference type="SFLD" id="SFLDG01129">
    <property type="entry name" value="C1.5:_HAD__Beta-PGM__Phosphata"/>
    <property type="match status" value="1"/>
</dbReference>
<dbReference type="SFLD" id="SFLDS00003">
    <property type="entry name" value="Haloacid_Dehalogenase"/>
    <property type="match status" value="1"/>
</dbReference>
<comment type="cofactor">
    <cofactor evidence="1">
        <name>Mg(2+)</name>
        <dbReference type="ChEBI" id="CHEBI:18420"/>
    </cofactor>
</comment>
<dbReference type="Gene3D" id="3.40.50.1000">
    <property type="entry name" value="HAD superfamily/HAD-like"/>
    <property type="match status" value="1"/>
</dbReference>
<dbReference type="KEGG" id="eao:BD94_3325"/>
<dbReference type="InterPro" id="IPR023198">
    <property type="entry name" value="PGP-like_dom2"/>
</dbReference>
<name>A0A077ENJ4_9FLAO</name>
<dbReference type="Gene3D" id="1.10.150.240">
    <property type="entry name" value="Putative phosphatase, domain 2"/>
    <property type="match status" value="1"/>
</dbReference>
<keyword evidence="3" id="KW-0479">Metal-binding</keyword>
<reference evidence="5" key="2">
    <citation type="journal article" date="2015" name="Genome Biol. Evol.">
        <title>Complete Genome Sequence and Transcriptomic Analysis of the Novel Pathogen Elizabethkingia anophelis in Response to Oxidative Stress.</title>
        <authorList>
            <person name="Li Y."/>
            <person name="Liu Y."/>
            <person name="Chew S.C."/>
            <person name="Tay M."/>
            <person name="Salido M.M."/>
            <person name="Teo J."/>
            <person name="Lauro F.M."/>
            <person name="Givskov M."/>
            <person name="Yang L."/>
        </authorList>
    </citation>
    <scope>NUCLEOTIDE SEQUENCE</scope>
    <source>
        <strain evidence="5">NUHP1</strain>
    </source>
</reference>
<evidence type="ECO:0000256" key="4">
    <source>
        <dbReference type="ARBA" id="ARBA00022842"/>
    </source>
</evidence>
<sequence>MNNIKAIIFDMDGVLIDAREWHYESLNKALRLFGTEISRYDHLVTFDGLPTRKKLEMLSMEQNLPVKLHSFINELKQEYTWQIVYTQCKPIFQHRYALSKLKEKGYKIAVCSNSISKTIELMMEKAGLSEYLDFFLSNQDVVKGKPDPEIYTKAITRFGLNAKQCLVVEDNQNGIKAALASGAHLLKVDNPSDVTYNNIMLRIKEIENA</sequence>
<dbReference type="GO" id="GO:0046872">
    <property type="term" value="F:metal ion binding"/>
    <property type="evidence" value="ECO:0007669"/>
    <property type="project" value="UniProtKB-KW"/>
</dbReference>
<keyword evidence="4" id="KW-0460">Magnesium</keyword>
<dbReference type="Proteomes" id="UP000028933">
    <property type="component" value="Chromosome"/>
</dbReference>
<evidence type="ECO:0000256" key="2">
    <source>
        <dbReference type="ARBA" id="ARBA00006171"/>
    </source>
</evidence>
<evidence type="ECO:0000256" key="1">
    <source>
        <dbReference type="ARBA" id="ARBA00001946"/>
    </source>
</evidence>
<evidence type="ECO:0000313" key="5">
    <source>
        <dbReference type="EMBL" id="AIL47100.1"/>
    </source>
</evidence>
<dbReference type="HOGENOM" id="CLU_045011_13_3_10"/>
<keyword evidence="5" id="KW-0378">Hydrolase</keyword>
<gene>
    <name evidence="5" type="ORF">BD94_3325</name>
</gene>
<dbReference type="SUPFAM" id="SSF56784">
    <property type="entry name" value="HAD-like"/>
    <property type="match status" value="1"/>
</dbReference>
<proteinExistence type="inferred from homology"/>
<dbReference type="RefSeq" id="WP_024565976.1">
    <property type="nucleotide sequence ID" value="NZ_CP007547.1"/>
</dbReference>
<dbReference type="STRING" id="1338011.BD94_3325"/>
<accession>A0A077ENJ4</accession>
<dbReference type="EMBL" id="CP007547">
    <property type="protein sequence ID" value="AIL47100.1"/>
    <property type="molecule type" value="Genomic_DNA"/>
</dbReference>
<dbReference type="AlphaFoldDB" id="A0A077ENJ4"/>
<dbReference type="eggNOG" id="COG0637">
    <property type="taxonomic scope" value="Bacteria"/>
</dbReference>
<evidence type="ECO:0000256" key="3">
    <source>
        <dbReference type="ARBA" id="ARBA00022723"/>
    </source>
</evidence>
<organism evidence="5 6">
    <name type="scientific">Elizabethkingia anophelis NUHP1</name>
    <dbReference type="NCBI Taxonomy" id="1338011"/>
    <lineage>
        <taxon>Bacteria</taxon>
        <taxon>Pseudomonadati</taxon>
        <taxon>Bacteroidota</taxon>
        <taxon>Flavobacteriia</taxon>
        <taxon>Flavobacteriales</taxon>
        <taxon>Weeksellaceae</taxon>
        <taxon>Elizabethkingia</taxon>
    </lineage>
</organism>
<evidence type="ECO:0000313" key="6">
    <source>
        <dbReference type="Proteomes" id="UP000028933"/>
    </source>
</evidence>
<dbReference type="InterPro" id="IPR023214">
    <property type="entry name" value="HAD_sf"/>
</dbReference>
<dbReference type="InterPro" id="IPR036412">
    <property type="entry name" value="HAD-like_sf"/>
</dbReference>
<dbReference type="Pfam" id="PF13419">
    <property type="entry name" value="HAD_2"/>
    <property type="match status" value="1"/>
</dbReference>
<dbReference type="GO" id="GO:0016787">
    <property type="term" value="F:hydrolase activity"/>
    <property type="evidence" value="ECO:0007669"/>
    <property type="project" value="UniProtKB-KW"/>
</dbReference>
<dbReference type="InterPro" id="IPR051600">
    <property type="entry name" value="Beta-PGM-like"/>
</dbReference>
<dbReference type="InterPro" id="IPR041492">
    <property type="entry name" value="HAD_2"/>
</dbReference>
<dbReference type="PANTHER" id="PTHR46193:SF9">
    <property type="entry name" value="HALOACID DEHALOGENASE-LIKE HYDROLASE DOMAIN-CONTAINING PROTEIN SGPP"/>
    <property type="match status" value="1"/>
</dbReference>